<evidence type="ECO:0000313" key="13">
    <source>
        <dbReference type="Proteomes" id="UP000721844"/>
    </source>
</evidence>
<dbReference type="Pfam" id="PF04131">
    <property type="entry name" value="NanE"/>
    <property type="match status" value="1"/>
</dbReference>
<name>A0A963Z1I8_9PROT</name>
<sequence length="230" mass="23155">MPASPSTILDVLAPLRGGLIVSCQPVTGGPLDETAFVVALAQAVLGEGAVGLRIEGVARVAAVCAAVTRPVIGIVKVDLPDSPVRITPRLSDIDGLVRAGAPIIAFDATDRHRPVPVAEMIALIHAHGAIAMADVSTVAEGEAAAAAGAEILASTLSGYTDPEAPERTAPDLDLVASLAARGFTVIAEGNVRTPANAAAAIAAGAHAVVVGSAITRPEHVTRWFLDALTP</sequence>
<evidence type="ECO:0000256" key="10">
    <source>
        <dbReference type="ARBA" id="ARBA00061385"/>
    </source>
</evidence>
<evidence type="ECO:0000313" key="12">
    <source>
        <dbReference type="EMBL" id="MCB8881113.1"/>
    </source>
</evidence>
<evidence type="ECO:0000256" key="3">
    <source>
        <dbReference type="ARBA" id="ARBA00005081"/>
    </source>
</evidence>
<dbReference type="EMBL" id="JAESVA010000004">
    <property type="protein sequence ID" value="MCB8881113.1"/>
    <property type="molecule type" value="Genomic_DNA"/>
</dbReference>
<evidence type="ECO:0000256" key="1">
    <source>
        <dbReference type="ARBA" id="ARBA00000056"/>
    </source>
</evidence>
<evidence type="ECO:0000256" key="5">
    <source>
        <dbReference type="ARBA" id="ARBA00023277"/>
    </source>
</evidence>
<dbReference type="EC" id="5.1.3.9" evidence="11"/>
<evidence type="ECO:0000256" key="11">
    <source>
        <dbReference type="HAMAP-Rule" id="MF_01235"/>
    </source>
</evidence>
<evidence type="ECO:0000256" key="7">
    <source>
        <dbReference type="ARBA" id="ARBA00053450"/>
    </source>
</evidence>
<comment type="caution">
    <text evidence="12">The sequence shown here is derived from an EMBL/GenBank/DDBJ whole genome shotgun (WGS) entry which is preliminary data.</text>
</comment>
<evidence type="ECO:0000256" key="2">
    <source>
        <dbReference type="ARBA" id="ARBA00002147"/>
    </source>
</evidence>
<evidence type="ECO:0000256" key="6">
    <source>
        <dbReference type="ARBA" id="ARBA00050815"/>
    </source>
</evidence>
<organism evidence="12 13">
    <name type="scientific">Acidisoma cellulosilyticum</name>
    <dbReference type="NCBI Taxonomy" id="2802395"/>
    <lineage>
        <taxon>Bacteria</taxon>
        <taxon>Pseudomonadati</taxon>
        <taxon>Pseudomonadota</taxon>
        <taxon>Alphaproteobacteria</taxon>
        <taxon>Acetobacterales</taxon>
        <taxon>Acidocellaceae</taxon>
        <taxon>Acidisoma</taxon>
    </lineage>
</organism>
<dbReference type="InterPro" id="IPR011060">
    <property type="entry name" value="RibuloseP-bd_barrel"/>
</dbReference>
<dbReference type="RefSeq" id="WP_227307787.1">
    <property type="nucleotide sequence ID" value="NZ_JAESVA010000004.1"/>
</dbReference>
<evidence type="ECO:0000256" key="9">
    <source>
        <dbReference type="ARBA" id="ARBA00061354"/>
    </source>
</evidence>
<evidence type="ECO:0000256" key="4">
    <source>
        <dbReference type="ARBA" id="ARBA00023235"/>
    </source>
</evidence>
<dbReference type="Gene3D" id="3.20.20.70">
    <property type="entry name" value="Aldolase class I"/>
    <property type="match status" value="1"/>
</dbReference>
<dbReference type="AlphaFoldDB" id="A0A963Z1I8"/>
<dbReference type="Proteomes" id="UP000721844">
    <property type="component" value="Unassembled WGS sequence"/>
</dbReference>
<evidence type="ECO:0000256" key="8">
    <source>
        <dbReference type="ARBA" id="ARBA00060606"/>
    </source>
</evidence>
<dbReference type="NCBIfam" id="NF002231">
    <property type="entry name" value="PRK01130.1"/>
    <property type="match status" value="1"/>
</dbReference>
<dbReference type="InterPro" id="IPR007260">
    <property type="entry name" value="NanE"/>
</dbReference>
<comment type="similarity">
    <text evidence="9">In the N-terminal section; belongs to the NanE family.</text>
</comment>
<comment type="pathway">
    <text evidence="3 11">Amino-sugar metabolism; N-acetylneuraminate degradation; D-fructose 6-phosphate from N-acetylneuraminate: step 3/5.</text>
</comment>
<comment type="similarity">
    <text evidence="10">In the C-terminal section; belongs to the ROK (NagC/XylR) family. NanK subfamily.</text>
</comment>
<accession>A0A963Z1I8</accession>
<dbReference type="GO" id="GO:0047465">
    <property type="term" value="F:N-acylglucosamine-6-phosphate 2-epimerase activity"/>
    <property type="evidence" value="ECO:0007669"/>
    <property type="project" value="UniProtKB-EC"/>
</dbReference>
<comment type="function">
    <text evidence="7">Catalyzes the phosphorylation of N-acetylmannosamine (ManNAc) to ManNAc-6-P.</text>
</comment>
<proteinExistence type="inferred from homology"/>
<comment type="pathway">
    <text evidence="8">Amino-sugar metabolism; N-acetylneuraminate degradation; D-fructose 6-phosphate from N-acetylneuraminate: step 2/5.</text>
</comment>
<dbReference type="InterPro" id="IPR013785">
    <property type="entry name" value="Aldolase_TIM"/>
</dbReference>
<dbReference type="GO" id="GO:0009384">
    <property type="term" value="F:N-acylmannosamine kinase activity"/>
    <property type="evidence" value="ECO:0007669"/>
    <property type="project" value="UniProtKB-EC"/>
</dbReference>
<keyword evidence="5 11" id="KW-0119">Carbohydrate metabolism</keyword>
<comment type="similarity">
    <text evidence="11">Belongs to the NanE family.</text>
</comment>
<comment type="catalytic activity">
    <reaction evidence="1 11">
        <text>an N-acyl-D-glucosamine 6-phosphate = an N-acyl-D-mannosamine 6-phosphate</text>
        <dbReference type="Rhea" id="RHEA:23932"/>
        <dbReference type="ChEBI" id="CHEBI:57599"/>
        <dbReference type="ChEBI" id="CHEBI:57666"/>
        <dbReference type="EC" id="5.1.3.9"/>
    </reaction>
</comment>
<dbReference type="HAMAP" id="MF_01235">
    <property type="entry name" value="ManNAc6P_epimer"/>
    <property type="match status" value="1"/>
</dbReference>
<dbReference type="PANTHER" id="PTHR36204">
    <property type="entry name" value="N-ACETYLMANNOSAMINE-6-PHOSPHATE 2-EPIMERASE-RELATED"/>
    <property type="match status" value="1"/>
</dbReference>
<comment type="function">
    <text evidence="2 11">Converts N-acetylmannosamine-6-phosphate (ManNAc-6-P) to N-acetylglucosamine-6-phosphate (GlcNAc-6-P).</text>
</comment>
<dbReference type="GO" id="GO:0006053">
    <property type="term" value="P:N-acetylmannosamine catabolic process"/>
    <property type="evidence" value="ECO:0007669"/>
    <property type="project" value="TreeGrafter"/>
</dbReference>
<protein>
    <recommendedName>
        <fullName evidence="11">Putative N-acetylmannosamine-6-phosphate 2-epimerase</fullName>
        <ecNumber evidence="11">5.1.3.9</ecNumber>
    </recommendedName>
    <alternativeName>
        <fullName evidence="11">ManNAc-6-P epimerase</fullName>
    </alternativeName>
</protein>
<reference evidence="12 13" key="1">
    <citation type="journal article" date="2021" name="Microorganisms">
        <title>Acidisoma silvae sp. nov. and Acidisomacellulosilytica sp. nov., Two Acidophilic Bacteria Isolated from Decaying Wood, Hydrolyzing Cellulose and Producing Poly-3-hydroxybutyrate.</title>
        <authorList>
            <person name="Mieszkin S."/>
            <person name="Pouder E."/>
            <person name="Uroz S."/>
            <person name="Simon-Colin C."/>
            <person name="Alain K."/>
        </authorList>
    </citation>
    <scope>NUCLEOTIDE SEQUENCE [LARGE SCALE GENOMIC DNA]</scope>
    <source>
        <strain evidence="12 13">HW T5.17</strain>
    </source>
</reference>
<dbReference type="FunFam" id="3.20.20.70:FF:000035">
    <property type="entry name" value="Putative N-acetylmannosamine-6-phosphate 2-epimerase"/>
    <property type="match status" value="1"/>
</dbReference>
<comment type="catalytic activity">
    <reaction evidence="6">
        <text>an N-acyl-D-mannosamine + ATP = an N-acyl-D-mannosamine 6-phosphate + ADP + H(+)</text>
        <dbReference type="Rhea" id="RHEA:23832"/>
        <dbReference type="ChEBI" id="CHEBI:15378"/>
        <dbReference type="ChEBI" id="CHEBI:16062"/>
        <dbReference type="ChEBI" id="CHEBI:30616"/>
        <dbReference type="ChEBI" id="CHEBI:57666"/>
        <dbReference type="ChEBI" id="CHEBI:456216"/>
        <dbReference type="EC" id="2.7.1.60"/>
    </reaction>
</comment>
<dbReference type="GO" id="GO:0019262">
    <property type="term" value="P:N-acetylneuraminate catabolic process"/>
    <property type="evidence" value="ECO:0007669"/>
    <property type="project" value="UniProtKB-UniRule"/>
</dbReference>
<dbReference type="SUPFAM" id="SSF51366">
    <property type="entry name" value="Ribulose-phoshate binding barrel"/>
    <property type="match status" value="1"/>
</dbReference>
<gene>
    <name evidence="11" type="primary">nanE</name>
    <name evidence="12" type="ORF">ACELLULO517_12775</name>
</gene>
<keyword evidence="13" id="KW-1185">Reference proteome</keyword>
<dbReference type="GO" id="GO:0005829">
    <property type="term" value="C:cytosol"/>
    <property type="evidence" value="ECO:0007669"/>
    <property type="project" value="TreeGrafter"/>
</dbReference>
<dbReference type="PANTHER" id="PTHR36204:SF1">
    <property type="entry name" value="N-ACETYLMANNOSAMINE-6-PHOSPHATE 2-EPIMERASE-RELATED"/>
    <property type="match status" value="1"/>
</dbReference>
<keyword evidence="4 11" id="KW-0413">Isomerase</keyword>